<evidence type="ECO:0000313" key="4">
    <source>
        <dbReference type="EMBL" id="QHT66715.1"/>
    </source>
</evidence>
<comment type="similarity">
    <text evidence="2">Belongs to the MoaD family.</text>
</comment>
<dbReference type="NCBIfam" id="TIGR01682">
    <property type="entry name" value="moaD"/>
    <property type="match status" value="1"/>
</dbReference>
<dbReference type="PANTHER" id="PTHR33359">
    <property type="entry name" value="MOLYBDOPTERIN SYNTHASE SULFUR CARRIER SUBUNIT"/>
    <property type="match status" value="1"/>
</dbReference>
<accession>A0A6C0GFS1</accession>
<dbReference type="RefSeq" id="WP_162442768.1">
    <property type="nucleotide sequence ID" value="NZ_CP048222.1"/>
</dbReference>
<dbReference type="GO" id="GO:1990133">
    <property type="term" value="C:molybdopterin adenylyltransferase complex"/>
    <property type="evidence" value="ECO:0007669"/>
    <property type="project" value="TreeGrafter"/>
</dbReference>
<proteinExistence type="inferred from homology"/>
<keyword evidence="5" id="KW-1185">Reference proteome</keyword>
<sequence>MKINVLLFGSLTEIIGQSSISLSADKITDVHQLHAYLLKQYPALSAKTFKYAVNQDLVDTDHTLQEGDEVALLPPFSGG</sequence>
<dbReference type="InterPro" id="IPR003749">
    <property type="entry name" value="ThiS/MoaD-like"/>
</dbReference>
<dbReference type="Proteomes" id="UP000480178">
    <property type="component" value="Chromosome"/>
</dbReference>
<keyword evidence="1" id="KW-0547">Nucleotide-binding</keyword>
<evidence type="ECO:0000256" key="2">
    <source>
        <dbReference type="ARBA" id="ARBA00024200"/>
    </source>
</evidence>
<dbReference type="EMBL" id="CP048222">
    <property type="protein sequence ID" value="QHT66715.1"/>
    <property type="molecule type" value="Genomic_DNA"/>
</dbReference>
<name>A0A6C0GFS1_9BACT</name>
<dbReference type="InterPro" id="IPR012675">
    <property type="entry name" value="Beta-grasp_dom_sf"/>
</dbReference>
<evidence type="ECO:0000256" key="1">
    <source>
        <dbReference type="ARBA" id="ARBA00022741"/>
    </source>
</evidence>
<organism evidence="4 5">
    <name type="scientific">Rhodocytophaga rosea</name>
    <dbReference type="NCBI Taxonomy" id="2704465"/>
    <lineage>
        <taxon>Bacteria</taxon>
        <taxon>Pseudomonadati</taxon>
        <taxon>Bacteroidota</taxon>
        <taxon>Cytophagia</taxon>
        <taxon>Cytophagales</taxon>
        <taxon>Rhodocytophagaceae</taxon>
        <taxon>Rhodocytophaga</taxon>
    </lineage>
</organism>
<dbReference type="AlphaFoldDB" id="A0A6C0GFS1"/>
<reference evidence="4 5" key="1">
    <citation type="submission" date="2020-01" db="EMBL/GenBank/DDBJ databases">
        <authorList>
            <person name="Kim M.K."/>
        </authorList>
    </citation>
    <scope>NUCLEOTIDE SEQUENCE [LARGE SCALE GENOMIC DNA]</scope>
    <source>
        <strain evidence="4 5">172606-1</strain>
    </source>
</reference>
<dbReference type="PANTHER" id="PTHR33359:SF1">
    <property type="entry name" value="MOLYBDOPTERIN SYNTHASE SULFUR CARRIER SUBUNIT"/>
    <property type="match status" value="1"/>
</dbReference>
<dbReference type="GO" id="GO:0006777">
    <property type="term" value="P:Mo-molybdopterin cofactor biosynthetic process"/>
    <property type="evidence" value="ECO:0007669"/>
    <property type="project" value="InterPro"/>
</dbReference>
<evidence type="ECO:0000256" key="3">
    <source>
        <dbReference type="ARBA" id="ARBA00024247"/>
    </source>
</evidence>
<dbReference type="KEGG" id="rhoz:GXP67_08610"/>
<dbReference type="InterPro" id="IPR044672">
    <property type="entry name" value="MOCS2A"/>
</dbReference>
<dbReference type="InterPro" id="IPR016155">
    <property type="entry name" value="Mopterin_synth/thiamin_S_b"/>
</dbReference>
<protein>
    <recommendedName>
        <fullName evidence="3">Molybdopterin synthase sulfur carrier subunit</fullName>
    </recommendedName>
</protein>
<gene>
    <name evidence="4" type="primary">moaD</name>
    <name evidence="4" type="ORF">GXP67_08610</name>
</gene>
<dbReference type="GO" id="GO:0000166">
    <property type="term" value="F:nucleotide binding"/>
    <property type="evidence" value="ECO:0007669"/>
    <property type="project" value="UniProtKB-KW"/>
</dbReference>
<dbReference type="Pfam" id="PF02597">
    <property type="entry name" value="ThiS"/>
    <property type="match status" value="1"/>
</dbReference>
<dbReference type="CDD" id="cd00754">
    <property type="entry name" value="Ubl_MoaD"/>
    <property type="match status" value="1"/>
</dbReference>
<dbReference type="SUPFAM" id="SSF54285">
    <property type="entry name" value="MoaD/ThiS"/>
    <property type="match status" value="1"/>
</dbReference>
<evidence type="ECO:0000313" key="5">
    <source>
        <dbReference type="Proteomes" id="UP000480178"/>
    </source>
</evidence>
<dbReference type="Gene3D" id="3.10.20.30">
    <property type="match status" value="1"/>
</dbReference>